<gene>
    <name evidence="2" type="ORF">CHR60_12075</name>
</gene>
<name>A0A2A7B3A5_9FIRM</name>
<protein>
    <submittedName>
        <fullName evidence="2">Uncharacterized protein</fullName>
    </submittedName>
</protein>
<dbReference type="EMBL" id="NOUV01000019">
    <property type="protein sequence ID" value="PDX85772.1"/>
    <property type="molecule type" value="Genomic_DNA"/>
</dbReference>
<evidence type="ECO:0000256" key="1">
    <source>
        <dbReference type="SAM" id="MobiDB-lite"/>
    </source>
</evidence>
<sequence length="85" mass="8970">MDLNKLAEREQLAAQGVSGRQVHKGVAGGSQRRGSVASPVMIGWSRNAAGNHPLSAGSPGRAQHTTFRWCIVAPSFRGAVHGLRL</sequence>
<evidence type="ECO:0000313" key="3">
    <source>
        <dbReference type="Proteomes" id="UP000220904"/>
    </source>
</evidence>
<comment type="caution">
    <text evidence="2">The sequence shown here is derived from an EMBL/GenBank/DDBJ whole genome shotgun (WGS) entry which is preliminary data.</text>
</comment>
<proteinExistence type="predicted"/>
<organism evidence="2 3">
    <name type="scientific">Faecalibacterium prausnitzii</name>
    <dbReference type="NCBI Taxonomy" id="853"/>
    <lineage>
        <taxon>Bacteria</taxon>
        <taxon>Bacillati</taxon>
        <taxon>Bacillota</taxon>
        <taxon>Clostridia</taxon>
        <taxon>Eubacteriales</taxon>
        <taxon>Oscillospiraceae</taxon>
        <taxon>Faecalibacterium</taxon>
    </lineage>
</organism>
<feature type="region of interest" description="Disordered" evidence="1">
    <location>
        <begin position="14"/>
        <end position="35"/>
    </location>
</feature>
<evidence type="ECO:0000313" key="2">
    <source>
        <dbReference type="EMBL" id="PDX85772.1"/>
    </source>
</evidence>
<dbReference type="OrthoDB" id="1927296at2"/>
<dbReference type="AlphaFoldDB" id="A0A2A7B3A5"/>
<dbReference type="Proteomes" id="UP000220904">
    <property type="component" value="Unassembled WGS sequence"/>
</dbReference>
<reference evidence="2 3" key="1">
    <citation type="journal article" date="2017" name="Front. Microbiol.">
        <title>New Insights into the Diversity of the Genus Faecalibacterium.</title>
        <authorList>
            <person name="Benevides L."/>
            <person name="Burman S."/>
            <person name="Martin R."/>
            <person name="Robert V."/>
            <person name="Thomas M."/>
            <person name="Miquel S."/>
            <person name="Chain F."/>
            <person name="Sokol H."/>
            <person name="Bermudez-Humaran L.G."/>
            <person name="Morrison M."/>
            <person name="Langella P."/>
            <person name="Azevedo V.A."/>
            <person name="Chatel J.M."/>
            <person name="Soares S."/>
        </authorList>
    </citation>
    <scope>NUCLEOTIDE SEQUENCE [LARGE SCALE GENOMIC DNA]</scope>
    <source>
        <strain evidence="2 3">AHMP21</strain>
    </source>
</reference>
<accession>A0A2A7B3A5</accession>